<sequence>MERPTLRQLEYMAAVAQHGTFGGAADAVHVSQPAMSAQIAELEQRLGVTLFERDRHGARLTVEGEAVLVAARTVLDDVDRLLEVAAERSDDLVGPLRIGVIPTMAPYLLPTIVRETTRRYPRAELHLAERRTTDLVASIEAGDLDVGLLATPVPEVGPSLAVADLAQDHFVLALPEGHPYSGRSRLPQSALASLPMLLLEEGHCLRSHAQAACSIIGASPLGSTHATSLPAAVQMVAAGIGGTLLPASAIEVEARPGSGISTRRLRKPEPYRQVSLVWRRRAGRAEQYERLAEALREPIATACELPD</sequence>
<reference evidence="8 9" key="1">
    <citation type="submission" date="2019-03" db="EMBL/GenBank/DDBJ databases">
        <title>Sequencing the genomes of 1000 actinobacteria strains.</title>
        <authorList>
            <person name="Klenk H.-P."/>
        </authorList>
    </citation>
    <scope>NUCLEOTIDE SEQUENCE [LARGE SCALE GENOMIC DNA]</scope>
    <source>
        <strain evidence="8 9">DSM 18936</strain>
    </source>
</reference>
<accession>A0A4R7I4U7</accession>
<keyword evidence="2" id="KW-0805">Transcription regulation</keyword>
<evidence type="ECO:0000256" key="4">
    <source>
        <dbReference type="ARBA" id="ARBA00023159"/>
    </source>
</evidence>
<dbReference type="PANTHER" id="PTHR30346:SF26">
    <property type="entry name" value="HYDROGEN PEROXIDE-INDUCIBLE GENES ACTIVATOR"/>
    <property type="match status" value="1"/>
</dbReference>
<dbReference type="InterPro" id="IPR005119">
    <property type="entry name" value="LysR_subst-bd"/>
</dbReference>
<dbReference type="PROSITE" id="PS50931">
    <property type="entry name" value="HTH_LYSR"/>
    <property type="match status" value="1"/>
</dbReference>
<dbReference type="InterPro" id="IPR036390">
    <property type="entry name" value="WH_DNA-bd_sf"/>
</dbReference>
<evidence type="ECO:0000256" key="5">
    <source>
        <dbReference type="ARBA" id="ARBA00023163"/>
    </source>
</evidence>
<dbReference type="FunFam" id="1.10.10.10:FF:000001">
    <property type="entry name" value="LysR family transcriptional regulator"/>
    <property type="match status" value="1"/>
</dbReference>
<organism evidence="8 9">
    <name type="scientific">Ilumatobacter fluminis</name>
    <dbReference type="NCBI Taxonomy" id="467091"/>
    <lineage>
        <taxon>Bacteria</taxon>
        <taxon>Bacillati</taxon>
        <taxon>Actinomycetota</taxon>
        <taxon>Acidimicrobiia</taxon>
        <taxon>Acidimicrobiales</taxon>
        <taxon>Ilumatobacteraceae</taxon>
        <taxon>Ilumatobacter</taxon>
    </lineage>
</organism>
<dbReference type="InterPro" id="IPR000847">
    <property type="entry name" value="LysR_HTH_N"/>
</dbReference>
<dbReference type="InterPro" id="IPR036388">
    <property type="entry name" value="WH-like_DNA-bd_sf"/>
</dbReference>
<dbReference type="SUPFAM" id="SSF53850">
    <property type="entry name" value="Periplasmic binding protein-like II"/>
    <property type="match status" value="1"/>
</dbReference>
<dbReference type="GO" id="GO:0003677">
    <property type="term" value="F:DNA binding"/>
    <property type="evidence" value="ECO:0007669"/>
    <property type="project" value="UniProtKB-KW"/>
</dbReference>
<evidence type="ECO:0000256" key="1">
    <source>
        <dbReference type="ARBA" id="ARBA00009437"/>
    </source>
</evidence>
<keyword evidence="4" id="KW-0010">Activator</keyword>
<gene>
    <name evidence="8" type="ORF">BDK89_3613</name>
</gene>
<dbReference type="Pfam" id="PF03466">
    <property type="entry name" value="LysR_substrate"/>
    <property type="match status" value="1"/>
</dbReference>
<dbReference type="PANTHER" id="PTHR30346">
    <property type="entry name" value="TRANSCRIPTIONAL DUAL REGULATOR HCAR-RELATED"/>
    <property type="match status" value="1"/>
</dbReference>
<dbReference type="SUPFAM" id="SSF46785">
    <property type="entry name" value="Winged helix' DNA-binding domain"/>
    <property type="match status" value="1"/>
</dbReference>
<dbReference type="PRINTS" id="PR00039">
    <property type="entry name" value="HTHLYSR"/>
</dbReference>
<feature type="domain" description="HTH lysR-type" evidence="7">
    <location>
        <begin position="4"/>
        <end position="61"/>
    </location>
</feature>
<protein>
    <recommendedName>
        <fullName evidence="6">Probable hydrogen peroxide-inducible genes activator</fullName>
    </recommendedName>
</protein>
<dbReference type="CDD" id="cd08411">
    <property type="entry name" value="PBP2_OxyR"/>
    <property type="match status" value="1"/>
</dbReference>
<dbReference type="Pfam" id="PF00126">
    <property type="entry name" value="HTH_1"/>
    <property type="match status" value="1"/>
</dbReference>
<evidence type="ECO:0000259" key="7">
    <source>
        <dbReference type="PROSITE" id="PS50931"/>
    </source>
</evidence>
<dbReference type="EMBL" id="SOAU01000001">
    <property type="protein sequence ID" value="TDT17999.1"/>
    <property type="molecule type" value="Genomic_DNA"/>
</dbReference>
<evidence type="ECO:0000313" key="8">
    <source>
        <dbReference type="EMBL" id="TDT17999.1"/>
    </source>
</evidence>
<dbReference type="Gene3D" id="3.40.190.10">
    <property type="entry name" value="Periplasmic binding protein-like II"/>
    <property type="match status" value="2"/>
</dbReference>
<keyword evidence="9" id="KW-1185">Reference proteome</keyword>
<dbReference type="AlphaFoldDB" id="A0A4R7I4U7"/>
<comment type="similarity">
    <text evidence="1">Belongs to the LysR transcriptional regulatory family.</text>
</comment>
<comment type="caution">
    <text evidence="8">The sequence shown here is derived from an EMBL/GenBank/DDBJ whole genome shotgun (WGS) entry which is preliminary data.</text>
</comment>
<evidence type="ECO:0000256" key="2">
    <source>
        <dbReference type="ARBA" id="ARBA00023015"/>
    </source>
</evidence>
<proteinExistence type="inferred from homology"/>
<evidence type="ECO:0000313" key="9">
    <source>
        <dbReference type="Proteomes" id="UP000294558"/>
    </source>
</evidence>
<dbReference type="GO" id="GO:0003700">
    <property type="term" value="F:DNA-binding transcription factor activity"/>
    <property type="evidence" value="ECO:0007669"/>
    <property type="project" value="InterPro"/>
</dbReference>
<evidence type="ECO:0000256" key="6">
    <source>
        <dbReference type="ARBA" id="ARBA00040885"/>
    </source>
</evidence>
<keyword evidence="5" id="KW-0804">Transcription</keyword>
<evidence type="ECO:0000256" key="3">
    <source>
        <dbReference type="ARBA" id="ARBA00023125"/>
    </source>
</evidence>
<dbReference type="RefSeq" id="WP_166657667.1">
    <property type="nucleotide sequence ID" value="NZ_SOAU01000001.1"/>
</dbReference>
<dbReference type="Gene3D" id="1.10.10.10">
    <property type="entry name" value="Winged helix-like DNA-binding domain superfamily/Winged helix DNA-binding domain"/>
    <property type="match status" value="1"/>
</dbReference>
<keyword evidence="3" id="KW-0238">DNA-binding</keyword>
<dbReference type="GO" id="GO:0032993">
    <property type="term" value="C:protein-DNA complex"/>
    <property type="evidence" value="ECO:0007669"/>
    <property type="project" value="TreeGrafter"/>
</dbReference>
<dbReference type="Proteomes" id="UP000294558">
    <property type="component" value="Unassembled WGS sequence"/>
</dbReference>
<name>A0A4R7I4U7_9ACTN</name>